<dbReference type="Pfam" id="PF25994">
    <property type="entry name" value="HH_AprE"/>
    <property type="match status" value="1"/>
</dbReference>
<keyword evidence="14" id="KW-1185">Reference proteome</keyword>
<dbReference type="InterPro" id="IPR010129">
    <property type="entry name" value="T1SS_HlyD"/>
</dbReference>
<keyword evidence="7 10" id="KW-1133">Transmembrane helix</keyword>
<protein>
    <submittedName>
        <fullName evidence="13">Uncharacterized protein</fullName>
    </submittedName>
</protein>
<dbReference type="PROSITE" id="PS00543">
    <property type="entry name" value="HLYD_FAMILY"/>
    <property type="match status" value="1"/>
</dbReference>
<dbReference type="Proteomes" id="UP000186074">
    <property type="component" value="Chromosome"/>
</dbReference>
<dbReference type="AlphaFoldDB" id="A0A1P8KJN7"/>
<dbReference type="OrthoDB" id="9810980at2"/>
<keyword evidence="5" id="KW-0997">Cell inner membrane</keyword>
<dbReference type="NCBIfam" id="TIGR01843">
    <property type="entry name" value="type_I_hlyD"/>
    <property type="match status" value="1"/>
</dbReference>
<name>A0A1P8KJN7_9BACT</name>
<feature type="coiled-coil region" evidence="9">
    <location>
        <begin position="139"/>
        <end position="194"/>
    </location>
</feature>
<evidence type="ECO:0000256" key="8">
    <source>
        <dbReference type="ARBA" id="ARBA00023136"/>
    </source>
</evidence>
<dbReference type="RefSeq" id="WP_076083862.1">
    <property type="nucleotide sequence ID" value="NZ_CP019070.1"/>
</dbReference>
<dbReference type="PANTHER" id="PTHR30386:SF26">
    <property type="entry name" value="TRANSPORT PROTEIN COMB"/>
    <property type="match status" value="1"/>
</dbReference>
<dbReference type="PANTHER" id="PTHR30386">
    <property type="entry name" value="MEMBRANE FUSION SUBUNIT OF EMRAB-TOLC MULTIDRUG EFFLUX PUMP"/>
    <property type="match status" value="1"/>
</dbReference>
<dbReference type="Gene3D" id="2.40.50.100">
    <property type="match status" value="1"/>
</dbReference>
<evidence type="ECO:0000256" key="9">
    <source>
        <dbReference type="SAM" id="Coils"/>
    </source>
</evidence>
<gene>
    <name evidence="13" type="ORF">LPB137_02315</name>
</gene>
<dbReference type="Gene3D" id="2.40.30.170">
    <property type="match status" value="1"/>
</dbReference>
<feature type="coiled-coil region" evidence="9">
    <location>
        <begin position="233"/>
        <end position="275"/>
    </location>
</feature>
<dbReference type="InterPro" id="IPR006144">
    <property type="entry name" value="Secretion_HlyD_CS"/>
</dbReference>
<dbReference type="GO" id="GO:0005886">
    <property type="term" value="C:plasma membrane"/>
    <property type="evidence" value="ECO:0007669"/>
    <property type="project" value="UniProtKB-SubCell"/>
</dbReference>
<dbReference type="EMBL" id="CP019070">
    <property type="protein sequence ID" value="APW64760.1"/>
    <property type="molecule type" value="Genomic_DNA"/>
</dbReference>
<organism evidence="13 14">
    <name type="scientific">Poseidonibacter parvus</name>
    <dbReference type="NCBI Taxonomy" id="1850254"/>
    <lineage>
        <taxon>Bacteria</taxon>
        <taxon>Pseudomonadati</taxon>
        <taxon>Campylobacterota</taxon>
        <taxon>Epsilonproteobacteria</taxon>
        <taxon>Campylobacterales</taxon>
        <taxon>Arcobacteraceae</taxon>
        <taxon>Poseidonibacter</taxon>
    </lineage>
</organism>
<dbReference type="InterPro" id="IPR058982">
    <property type="entry name" value="Beta-barrel_AprE"/>
</dbReference>
<evidence type="ECO:0000256" key="5">
    <source>
        <dbReference type="ARBA" id="ARBA00022519"/>
    </source>
</evidence>
<dbReference type="Pfam" id="PF26002">
    <property type="entry name" value="Beta-barrel_AprE"/>
    <property type="match status" value="1"/>
</dbReference>
<evidence type="ECO:0000256" key="3">
    <source>
        <dbReference type="ARBA" id="ARBA00022448"/>
    </source>
</evidence>
<accession>A0A1P8KJN7</accession>
<evidence type="ECO:0000259" key="12">
    <source>
        <dbReference type="Pfam" id="PF26002"/>
    </source>
</evidence>
<feature type="transmembrane region" description="Helical" evidence="10">
    <location>
        <begin position="30"/>
        <end position="48"/>
    </location>
</feature>
<evidence type="ECO:0000256" key="6">
    <source>
        <dbReference type="ARBA" id="ARBA00022692"/>
    </source>
</evidence>
<dbReference type="PRINTS" id="PR01490">
    <property type="entry name" value="RTXTOXIND"/>
</dbReference>
<evidence type="ECO:0000256" key="10">
    <source>
        <dbReference type="SAM" id="Phobius"/>
    </source>
</evidence>
<keyword evidence="3" id="KW-0813">Transport</keyword>
<proteinExistence type="inferred from homology"/>
<keyword evidence="4" id="KW-1003">Cell membrane</keyword>
<evidence type="ECO:0000256" key="2">
    <source>
        <dbReference type="ARBA" id="ARBA00009477"/>
    </source>
</evidence>
<evidence type="ECO:0000256" key="1">
    <source>
        <dbReference type="ARBA" id="ARBA00004377"/>
    </source>
</evidence>
<keyword evidence="8 10" id="KW-0472">Membrane</keyword>
<feature type="domain" description="AprE-like long alpha-helical hairpin" evidence="11">
    <location>
        <begin position="111"/>
        <end position="282"/>
    </location>
</feature>
<keyword evidence="6 10" id="KW-0812">Transmembrane</keyword>
<dbReference type="Gene3D" id="1.10.287.470">
    <property type="entry name" value="Helix hairpin bin"/>
    <property type="match status" value="1"/>
</dbReference>
<sequence>MKEQDKTNDYEYINSVSKALVEKVPNSTKVLLYLIFLLITCFFIWAYFANIDQLVRGESKVIPYGQNQVVQNFEGGIITKILVEEGDLVNKGDILLKLKNKQSSSTYEKNILEIDVLKAQKNRLYAEANDKEFVFDEKNDIYQEEYDLYKSNISQLDSKLRVLKDQISQKEKEKNEIRSRVRHLNQNFKLIREEQKVMDPLVKRGIVSKVEYLKLLREANSIKDELESSRLSLKRVSSSVNEAKNRYKEAKIEFKNNAQKEYNEVIGKINQFSKQNQGLADQVDRTSVLSPVTGYIKKMHVNTIGGSVQPGMDLIEIVPKNKKLLIEAKIKPEDIAFLHHKQNVTLKFTAYDFTIYGSLDGTIEKISPDSTTDQENHTYYLVYIRADKDHLGTDKKPLMIMPGMRGSADILTGKKTVLTYLLKPLIKTKQYAFTEN</sequence>
<keyword evidence="9" id="KW-0175">Coiled coil</keyword>
<comment type="similarity">
    <text evidence="2">Belongs to the membrane fusion protein (MFP) (TC 8.A.1) family.</text>
</comment>
<evidence type="ECO:0000313" key="13">
    <source>
        <dbReference type="EMBL" id="APW64760.1"/>
    </source>
</evidence>
<dbReference type="InterPro" id="IPR058781">
    <property type="entry name" value="HH_AprE-like"/>
</dbReference>
<evidence type="ECO:0000256" key="4">
    <source>
        <dbReference type="ARBA" id="ARBA00022475"/>
    </source>
</evidence>
<dbReference type="GO" id="GO:0009306">
    <property type="term" value="P:protein secretion"/>
    <property type="evidence" value="ECO:0007669"/>
    <property type="project" value="InterPro"/>
</dbReference>
<feature type="domain" description="AprE-like beta-barrel" evidence="12">
    <location>
        <begin position="324"/>
        <end position="413"/>
    </location>
</feature>
<dbReference type="KEGG" id="alp:LPB137_02315"/>
<dbReference type="STRING" id="1850254.LPB137_02315"/>
<evidence type="ECO:0000259" key="11">
    <source>
        <dbReference type="Pfam" id="PF25994"/>
    </source>
</evidence>
<dbReference type="InterPro" id="IPR050739">
    <property type="entry name" value="MFP"/>
</dbReference>
<evidence type="ECO:0000256" key="7">
    <source>
        <dbReference type="ARBA" id="ARBA00022989"/>
    </source>
</evidence>
<evidence type="ECO:0000313" key="14">
    <source>
        <dbReference type="Proteomes" id="UP000186074"/>
    </source>
</evidence>
<reference evidence="13 14" key="1">
    <citation type="submission" date="2017-01" db="EMBL/GenBank/DDBJ databases">
        <title>Genome sequencing of Arcobacter sp. LPB0137.</title>
        <authorList>
            <person name="Lee G.-W."/>
            <person name="Yi H."/>
        </authorList>
    </citation>
    <scope>NUCLEOTIDE SEQUENCE [LARGE SCALE GENOMIC DNA]</scope>
    <source>
        <strain evidence="13 14">LPB0137</strain>
    </source>
</reference>
<comment type="subcellular location">
    <subcellularLocation>
        <location evidence="1">Cell inner membrane</location>
        <topology evidence="1">Single-pass membrane protein</topology>
    </subcellularLocation>
</comment>